<dbReference type="InterPro" id="IPR011933">
    <property type="entry name" value="Double_TM_dom"/>
</dbReference>
<organism evidence="4 5">
    <name type="scientific">Pseudochelatococcus contaminans</name>
    <dbReference type="NCBI Taxonomy" id="1538103"/>
    <lineage>
        <taxon>Bacteria</taxon>
        <taxon>Pseudomonadati</taxon>
        <taxon>Pseudomonadota</taxon>
        <taxon>Alphaproteobacteria</taxon>
        <taxon>Hyphomicrobiales</taxon>
        <taxon>Chelatococcaceae</taxon>
        <taxon>Pseudochelatococcus</taxon>
    </lineage>
</organism>
<feature type="transmembrane region" description="Helical" evidence="1">
    <location>
        <begin position="65"/>
        <end position="87"/>
    </location>
</feature>
<dbReference type="InterPro" id="IPR025297">
    <property type="entry name" value="DUF4159"/>
</dbReference>
<evidence type="ECO:0000259" key="2">
    <source>
        <dbReference type="Pfam" id="PF07584"/>
    </source>
</evidence>
<feature type="transmembrane region" description="Helical" evidence="1">
    <location>
        <begin position="664"/>
        <end position="686"/>
    </location>
</feature>
<gene>
    <name evidence="4" type="ORF">FHS81_002871</name>
</gene>
<protein>
    <recommendedName>
        <fullName evidence="6">DUF4159 domain-containing protein</fullName>
    </recommendedName>
</protein>
<dbReference type="Gene3D" id="3.40.50.12140">
    <property type="entry name" value="Domain of unknown function DUF4159"/>
    <property type="match status" value="1"/>
</dbReference>
<evidence type="ECO:0000313" key="5">
    <source>
        <dbReference type="Proteomes" id="UP000537592"/>
    </source>
</evidence>
<feature type="transmembrane region" description="Helical" evidence="1">
    <location>
        <begin position="12"/>
        <end position="32"/>
    </location>
</feature>
<dbReference type="InterPro" id="IPR029062">
    <property type="entry name" value="Class_I_gatase-like"/>
</dbReference>
<evidence type="ECO:0000256" key="1">
    <source>
        <dbReference type="SAM" id="Phobius"/>
    </source>
</evidence>
<dbReference type="Pfam" id="PF07584">
    <property type="entry name" value="BatA"/>
    <property type="match status" value="1"/>
</dbReference>
<dbReference type="CDD" id="cd03143">
    <property type="entry name" value="A4_beta-galactosidase_middle_domain"/>
    <property type="match status" value="2"/>
</dbReference>
<comment type="caution">
    <text evidence="4">The sequence shown here is derived from an EMBL/GenBank/DDBJ whole genome shotgun (WGS) entry which is preliminary data.</text>
</comment>
<dbReference type="PANTHER" id="PTHR37464">
    <property type="entry name" value="BLL2463 PROTEIN"/>
    <property type="match status" value="1"/>
</dbReference>
<feature type="transmembrane region" description="Helical" evidence="1">
    <location>
        <begin position="635"/>
        <end position="652"/>
    </location>
</feature>
<reference evidence="4 5" key="1">
    <citation type="submission" date="2020-08" db="EMBL/GenBank/DDBJ databases">
        <title>Genomic Encyclopedia of Type Strains, Phase IV (KMG-IV): sequencing the most valuable type-strain genomes for metagenomic binning, comparative biology and taxonomic classification.</title>
        <authorList>
            <person name="Goeker M."/>
        </authorList>
    </citation>
    <scope>NUCLEOTIDE SEQUENCE [LARGE SCALE GENOMIC DNA]</scope>
    <source>
        <strain evidence="4 5">DSM 28760</strain>
    </source>
</reference>
<dbReference type="Proteomes" id="UP000537592">
    <property type="component" value="Unassembled WGS sequence"/>
</dbReference>
<dbReference type="EMBL" id="JACICC010000008">
    <property type="protein sequence ID" value="MBB3810765.1"/>
    <property type="molecule type" value="Genomic_DNA"/>
</dbReference>
<dbReference type="InterPro" id="IPR024163">
    <property type="entry name" value="Aerotolerance_reg_N"/>
</dbReference>
<dbReference type="RefSeq" id="WP_246375033.1">
    <property type="nucleotide sequence ID" value="NZ_JACICC010000008.1"/>
</dbReference>
<feature type="domain" description="Aerotolerance regulator N-terminal" evidence="2">
    <location>
        <begin position="12"/>
        <end position="85"/>
    </location>
</feature>
<sequence>MGGLTLFGTPLAFTAPFVLLALAALPALWVLLRVTPPSPRQVAFPPLGLALDLAPKRQTPARTPWWLLLLRLLIAALVIVACAWPAWNPLPASPGSGPVLLLIDNGFASAGDWEERQASARETLEAAVRDGRPAAVVGLAQPAGDISPGGATEAIERLRTLRPVSYLPERAAHLPTIERFLEQNPDSTIIWITDRTALENVNTRANDDFATRLRTLAGERDVEVRGTAFPAGVTLADTANARDGLTVRVRRADPRATSEGRLRATDLKGLTLGETGFAFPPGALETEARFDLPVEIRNAVARIDVAGESSAGAVALIDGRQRRHRVGLVSGAGADTASQPLLSPTFYLTRALEPYAELREPRGTVSEAVDRLIDEQATVIVLTDVGVIDPRTAGRLEEFVRRGGILLRFSGPRMANSDEAFVPVRLRQGERTIGGALSWDTPRTFAPFPETSPLHGLPVSDEITVSRQILAEPDANLPRRTWATLTDGTPVITANRLGEGFIVLVHVTADATWSNLPLSGTFVEILRRIIALSETAGPTDNGDAVVTTETVSPQRVLDGFGSFQSPPPTARPVARGATERASMEHPAGFYGANEAPVAINALAPGDRPVALDISALETTVQPLASMQNIDLRQPLLLAALVLFMLDTIISAISGRGRRRVRPRAAGVAASLLLVGVVIHGGFPLAAPAHAAPADKRQLPTISDVDRQAALQTRLAYVITGNDEVDEISRAGLAGLSQELSYRTSFEPGDPVGVDPATDELAFYPLIYWPVVAERPMPSGTALRKIDAFMKSGGTMIFDTRDAWLQNASSDASPTAETLRLRQILAGLDIPGLEPVPADHVLTKTFFLMDHFPGRYATGETWVEALPPVPEGEPRPARGGDNVSPIIITSNDLAAAWASDDFGNPLLPTVGSDPDQHEMAARGGMNMVMYVLTGSYKADQVHVPALLDRLGQ</sequence>
<dbReference type="AlphaFoldDB" id="A0A7W5Z6J4"/>
<dbReference type="SUPFAM" id="SSF52317">
    <property type="entry name" value="Class I glutamine amidotransferase-like"/>
    <property type="match status" value="1"/>
</dbReference>
<dbReference type="Pfam" id="PF13709">
    <property type="entry name" value="DUF4159"/>
    <property type="match status" value="1"/>
</dbReference>
<keyword evidence="1" id="KW-1133">Transmembrane helix</keyword>
<evidence type="ECO:0000313" key="4">
    <source>
        <dbReference type="EMBL" id="MBB3810765.1"/>
    </source>
</evidence>
<dbReference type="PANTHER" id="PTHR37464:SF1">
    <property type="entry name" value="BLL2463 PROTEIN"/>
    <property type="match status" value="1"/>
</dbReference>
<proteinExistence type="predicted"/>
<dbReference type="Gene3D" id="3.40.50.880">
    <property type="match status" value="1"/>
</dbReference>
<evidence type="ECO:0000259" key="3">
    <source>
        <dbReference type="Pfam" id="PF13709"/>
    </source>
</evidence>
<keyword evidence="5" id="KW-1185">Reference proteome</keyword>
<feature type="domain" description="DUF4159" evidence="3">
    <location>
        <begin position="713"/>
        <end position="931"/>
    </location>
</feature>
<evidence type="ECO:0008006" key="6">
    <source>
        <dbReference type="Google" id="ProtNLM"/>
    </source>
</evidence>
<accession>A0A7W5Z6J4</accession>
<keyword evidence="1" id="KW-0472">Membrane</keyword>
<keyword evidence="1" id="KW-0812">Transmembrane</keyword>
<dbReference type="NCBIfam" id="TIGR02226">
    <property type="entry name" value="two_anch"/>
    <property type="match status" value="1"/>
</dbReference>
<name>A0A7W5Z6J4_9HYPH</name>